<feature type="non-terminal residue" evidence="1">
    <location>
        <position position="39"/>
    </location>
</feature>
<evidence type="ECO:0000313" key="1">
    <source>
        <dbReference type="EMBL" id="SVE23820.1"/>
    </source>
</evidence>
<proteinExistence type="predicted"/>
<accession>A0A383BVH2</accession>
<dbReference type="EMBL" id="UINC01203520">
    <property type="protein sequence ID" value="SVE23820.1"/>
    <property type="molecule type" value="Genomic_DNA"/>
</dbReference>
<gene>
    <name evidence="1" type="ORF">METZ01_LOCUS476674</name>
</gene>
<reference evidence="1" key="1">
    <citation type="submission" date="2018-05" db="EMBL/GenBank/DDBJ databases">
        <authorList>
            <person name="Lanie J.A."/>
            <person name="Ng W.-L."/>
            <person name="Kazmierczak K.M."/>
            <person name="Andrzejewski T.M."/>
            <person name="Davidsen T.M."/>
            <person name="Wayne K.J."/>
            <person name="Tettelin H."/>
            <person name="Glass J.I."/>
            <person name="Rusch D."/>
            <person name="Podicherti R."/>
            <person name="Tsui H.-C.T."/>
            <person name="Winkler M.E."/>
        </authorList>
    </citation>
    <scope>NUCLEOTIDE SEQUENCE</scope>
</reference>
<dbReference type="AlphaFoldDB" id="A0A383BVH2"/>
<protein>
    <submittedName>
        <fullName evidence="1">Uncharacterized protein</fullName>
    </submittedName>
</protein>
<name>A0A383BVH2_9ZZZZ</name>
<sequence>MFDPIIDTILHSMFPVGELRTSIPVAIHILKLNWSNAFF</sequence>
<organism evidence="1">
    <name type="scientific">marine metagenome</name>
    <dbReference type="NCBI Taxonomy" id="408172"/>
    <lineage>
        <taxon>unclassified sequences</taxon>
        <taxon>metagenomes</taxon>
        <taxon>ecological metagenomes</taxon>
    </lineage>
</organism>